<dbReference type="SUPFAM" id="SSF53383">
    <property type="entry name" value="PLP-dependent transferases"/>
    <property type="match status" value="1"/>
</dbReference>
<keyword evidence="1" id="KW-0175">Coiled coil</keyword>
<gene>
    <name evidence="2" type="primary">degT</name>
    <name evidence="2" type="ORF">AK812_SmicGene7707</name>
</gene>
<comment type="caution">
    <text evidence="2">The sequence shown here is derived from an EMBL/GenBank/DDBJ whole genome shotgun (WGS) entry which is preliminary data.</text>
</comment>
<dbReference type="CDD" id="cd00616">
    <property type="entry name" value="AHBA_syn"/>
    <property type="match status" value="1"/>
</dbReference>
<dbReference type="InterPro" id="IPR015422">
    <property type="entry name" value="PyrdxlP-dep_Trfase_small"/>
</dbReference>
<reference evidence="2 3" key="1">
    <citation type="submission" date="2016-02" db="EMBL/GenBank/DDBJ databases">
        <title>Genome analysis of coral dinoflagellate symbionts highlights evolutionary adaptations to a symbiotic lifestyle.</title>
        <authorList>
            <person name="Aranda M."/>
            <person name="Li Y."/>
            <person name="Liew Y.J."/>
            <person name="Baumgarten S."/>
            <person name="Simakov O."/>
            <person name="Wilson M."/>
            <person name="Piel J."/>
            <person name="Ashoor H."/>
            <person name="Bougouffa S."/>
            <person name="Bajic V.B."/>
            <person name="Ryu T."/>
            <person name="Ravasi T."/>
            <person name="Bayer T."/>
            <person name="Micklem G."/>
            <person name="Kim H."/>
            <person name="Bhak J."/>
            <person name="Lajeunesse T.C."/>
            <person name="Voolstra C.R."/>
        </authorList>
    </citation>
    <scope>NUCLEOTIDE SEQUENCE [LARGE SCALE GENOMIC DNA]</scope>
    <source>
        <strain evidence="2 3">CCMP2467</strain>
    </source>
</reference>
<dbReference type="InterPro" id="IPR015424">
    <property type="entry name" value="PyrdxlP-dep_Trfase"/>
</dbReference>
<dbReference type="InterPro" id="IPR011989">
    <property type="entry name" value="ARM-like"/>
</dbReference>
<dbReference type="Gene3D" id="3.90.1150.10">
    <property type="entry name" value="Aspartate Aminotransferase, domain 1"/>
    <property type="match status" value="1"/>
</dbReference>
<organism evidence="2 3">
    <name type="scientific">Symbiodinium microadriaticum</name>
    <name type="common">Dinoflagellate</name>
    <name type="synonym">Zooxanthella microadriatica</name>
    <dbReference type="NCBI Taxonomy" id="2951"/>
    <lineage>
        <taxon>Eukaryota</taxon>
        <taxon>Sar</taxon>
        <taxon>Alveolata</taxon>
        <taxon>Dinophyceae</taxon>
        <taxon>Suessiales</taxon>
        <taxon>Symbiodiniaceae</taxon>
        <taxon>Symbiodinium</taxon>
    </lineage>
</organism>
<protein>
    <submittedName>
        <fullName evidence="2">Pleiotropic regulatory protein</fullName>
    </submittedName>
</protein>
<dbReference type="Proteomes" id="UP000186817">
    <property type="component" value="Unassembled WGS sequence"/>
</dbReference>
<dbReference type="PANTHER" id="PTHR30244">
    <property type="entry name" value="TRANSAMINASE"/>
    <property type="match status" value="1"/>
</dbReference>
<dbReference type="GO" id="GO:0000271">
    <property type="term" value="P:polysaccharide biosynthetic process"/>
    <property type="evidence" value="ECO:0007669"/>
    <property type="project" value="TreeGrafter"/>
</dbReference>
<evidence type="ECO:0000313" key="2">
    <source>
        <dbReference type="EMBL" id="OLQ08731.1"/>
    </source>
</evidence>
<dbReference type="GO" id="GO:0008483">
    <property type="term" value="F:transaminase activity"/>
    <property type="evidence" value="ECO:0007669"/>
    <property type="project" value="TreeGrafter"/>
</dbReference>
<dbReference type="Gene3D" id="3.40.640.10">
    <property type="entry name" value="Type I PLP-dependent aspartate aminotransferase-like (Major domain)"/>
    <property type="match status" value="1"/>
</dbReference>
<dbReference type="InterPro" id="IPR015421">
    <property type="entry name" value="PyrdxlP-dep_Trfase_major"/>
</dbReference>
<feature type="coiled-coil region" evidence="1">
    <location>
        <begin position="585"/>
        <end position="612"/>
    </location>
</feature>
<keyword evidence="3" id="KW-1185">Reference proteome</keyword>
<dbReference type="SUPFAM" id="SSF48371">
    <property type="entry name" value="ARM repeat"/>
    <property type="match status" value="1"/>
</dbReference>
<dbReference type="AlphaFoldDB" id="A0A1Q9EMZ6"/>
<accession>A0A1Q9EMZ6</accession>
<evidence type="ECO:0000256" key="1">
    <source>
        <dbReference type="SAM" id="Coils"/>
    </source>
</evidence>
<dbReference type="GO" id="GO:0030170">
    <property type="term" value="F:pyridoxal phosphate binding"/>
    <property type="evidence" value="ECO:0007669"/>
    <property type="project" value="TreeGrafter"/>
</dbReference>
<proteinExistence type="predicted"/>
<dbReference type="Gene3D" id="1.25.10.10">
    <property type="entry name" value="Leucine-rich Repeat Variant"/>
    <property type="match status" value="1"/>
</dbReference>
<dbReference type="InterPro" id="IPR000653">
    <property type="entry name" value="DegT/StrS_aminotransferase"/>
</dbReference>
<name>A0A1Q9EMZ6_SYMMI</name>
<dbReference type="Pfam" id="PF01041">
    <property type="entry name" value="DegT_DnrJ_EryC1"/>
    <property type="match status" value="1"/>
</dbReference>
<sequence length="763" mass="84194">MAGGYKAEMEAVDTVGKMFAPSLYIGSILENHEDRVSILPERIKKSMPSPEPKPSEGGWLYRVLEPYYSRECVDNVMEAMMGGQISSGASWPRKLAAEVCELYKVPVALPTSSGASALHVALLACNLGPHDHVLVPALTMVAVANMVKMVGAKPIYCDSAEGSVNPGIDDLLKKATPRTKAVIVCHTYGVACKDIEKITALCREKGWWLIEDICEAMGTRADNGELVGTFGDFGVTSLYANKPITAGDGGWVHAREKKHHDRLKSLINHGFDPAYHFLHFETAPNAKMNGLGAAFVCSQVKMLPQLMQHRGHVASWYREGLAGIEGLSCIEQRQVDAPWVFGVETRDRKNRDALRDHLAAHGIETRNYFYPLHLEPVNFYGDDVGIYDVELPHSEHLAQVGFYLPTHSFLERVDTQYICSVIKTYFQPASTVGESPRNKGWADKAATLCSALSTRLDKQVDLNATLYQRLRASEAEAQGLRIEMEELRRGEELRAEALASKEASVRAWEAGRLKDLPKLQMELREQFKSEAKAHHRELQQQASRRLATAERRFHEEVHDLESELNQARYENALMGRKCHGSYQATAQAEAALHQAHQQMNVMNQELTFLRAEHARVQEVSLFSAAGATCEERPSKAEFSPLNGFGRFALGKMSIKAETGGIPLDSSFQETLDSLTKSTNPDVILHGLRLVASQGELFGNQQGIAEVVARHLASSTPEVIAMAVRALGVLGEAGGHYADHVAAVMRWPNPEVRLAAVEASGLWV</sequence>
<dbReference type="PANTHER" id="PTHR30244:SF34">
    <property type="entry name" value="DTDP-4-AMINO-4,6-DIDEOXYGALACTOSE TRANSAMINASE"/>
    <property type="match status" value="1"/>
</dbReference>
<evidence type="ECO:0000313" key="3">
    <source>
        <dbReference type="Proteomes" id="UP000186817"/>
    </source>
</evidence>
<dbReference type="InterPro" id="IPR016024">
    <property type="entry name" value="ARM-type_fold"/>
</dbReference>
<dbReference type="EMBL" id="LSRX01000111">
    <property type="protein sequence ID" value="OLQ08731.1"/>
    <property type="molecule type" value="Genomic_DNA"/>
</dbReference>
<dbReference type="OrthoDB" id="420745at2759"/>